<organism evidence="1 2">
    <name type="scientific">Thiospirochaeta perfilievii</name>
    <dbReference type="NCBI Taxonomy" id="252967"/>
    <lineage>
        <taxon>Bacteria</taxon>
        <taxon>Pseudomonadati</taxon>
        <taxon>Spirochaetota</taxon>
        <taxon>Spirochaetia</taxon>
        <taxon>Spirochaetales</taxon>
        <taxon>Spirochaetaceae</taxon>
        <taxon>Thiospirochaeta</taxon>
    </lineage>
</organism>
<evidence type="ECO:0000313" key="2">
    <source>
        <dbReference type="Proteomes" id="UP000323824"/>
    </source>
</evidence>
<dbReference type="Proteomes" id="UP000323824">
    <property type="component" value="Chromosome"/>
</dbReference>
<protein>
    <submittedName>
        <fullName evidence="1">Uncharacterized protein</fullName>
    </submittedName>
</protein>
<dbReference type="RefSeq" id="WP_149566501.1">
    <property type="nucleotide sequence ID" value="NZ_CP035807.1"/>
</dbReference>
<reference evidence="1 2" key="2">
    <citation type="submission" date="2019-09" db="EMBL/GenBank/DDBJ databases">
        <title>Complete Genome Sequence and Methylome Analysis of free living Spirochaetas.</title>
        <authorList>
            <person name="Leshcheva N."/>
            <person name="Mikheeva N."/>
        </authorList>
    </citation>
    <scope>NUCLEOTIDE SEQUENCE [LARGE SCALE GENOMIC DNA]</scope>
    <source>
        <strain evidence="1 2">P</strain>
    </source>
</reference>
<dbReference type="AlphaFoldDB" id="A0A5C1Q6X5"/>
<evidence type="ECO:0000313" key="1">
    <source>
        <dbReference type="EMBL" id="QEN03241.1"/>
    </source>
</evidence>
<dbReference type="KEGG" id="sper:EW093_00485"/>
<sequence length="161" mass="18659">MRYYLFLTILIVIINPLFTQSDYSLKKVIQSTTFKYFEDTEGDFVINYKTRTGRDQKVIIRNDTNTFQQVNIREILSIAKIFKSKPISENLSNYLLIDNYSTKYIGNWAIHKKDDIMTIIFIVKLPYNSGIELIEAAIIESAEAADALEKALEDEIENSKN</sequence>
<accession>A0A5C1Q6X5</accession>
<name>A0A5C1Q6X5_9SPIO</name>
<gene>
    <name evidence="1" type="ORF">EW093_00485</name>
</gene>
<dbReference type="EMBL" id="CP035807">
    <property type="protein sequence ID" value="QEN03241.1"/>
    <property type="molecule type" value="Genomic_DNA"/>
</dbReference>
<proteinExistence type="predicted"/>
<keyword evidence="2" id="KW-1185">Reference proteome</keyword>
<reference evidence="1 2" key="1">
    <citation type="submission" date="2019-02" db="EMBL/GenBank/DDBJ databases">
        <authorList>
            <person name="Fomenkov A."/>
            <person name="Dubinina G."/>
            <person name="Grabovich M."/>
            <person name="Vincze T."/>
            <person name="Roberts R.J."/>
        </authorList>
    </citation>
    <scope>NUCLEOTIDE SEQUENCE [LARGE SCALE GENOMIC DNA]</scope>
    <source>
        <strain evidence="1 2">P</strain>
    </source>
</reference>